<dbReference type="GO" id="GO:0061513">
    <property type="term" value="F:glucose 6-phosphate:phosphate antiporter activity"/>
    <property type="evidence" value="ECO:0007669"/>
    <property type="project" value="TreeGrafter"/>
</dbReference>
<dbReference type="AlphaFoldDB" id="A0A7R9PYH6"/>
<evidence type="ECO:0000259" key="7">
    <source>
        <dbReference type="PROSITE" id="PS50850"/>
    </source>
</evidence>
<feature type="compositionally biased region" description="Basic and acidic residues" evidence="5">
    <location>
        <begin position="507"/>
        <end position="519"/>
    </location>
</feature>
<dbReference type="PANTHER" id="PTHR43826">
    <property type="entry name" value="GLUCOSE-6-PHOSPHATE EXCHANGER SLC37A4"/>
    <property type="match status" value="1"/>
</dbReference>
<dbReference type="Gene3D" id="3.15.10.50">
    <property type="match status" value="1"/>
</dbReference>
<feature type="compositionally biased region" description="Basic and acidic residues" evidence="5">
    <location>
        <begin position="489"/>
        <end position="499"/>
    </location>
</feature>
<feature type="region of interest" description="Disordered" evidence="5">
    <location>
        <begin position="475"/>
        <end position="653"/>
    </location>
</feature>
<dbReference type="GO" id="GO:0005789">
    <property type="term" value="C:endoplasmic reticulum membrane"/>
    <property type="evidence" value="ECO:0007669"/>
    <property type="project" value="TreeGrafter"/>
</dbReference>
<dbReference type="Gene3D" id="1.20.1250.20">
    <property type="entry name" value="MFS general substrate transporter like domains"/>
    <property type="match status" value="2"/>
</dbReference>
<dbReference type="Proteomes" id="UP000759131">
    <property type="component" value="Unassembled WGS sequence"/>
</dbReference>
<feature type="transmembrane region" description="Helical" evidence="6">
    <location>
        <begin position="298"/>
        <end position="322"/>
    </location>
</feature>
<dbReference type="InterPro" id="IPR051337">
    <property type="entry name" value="OPA_Antiporter"/>
</dbReference>
<keyword evidence="4 6" id="KW-0472">Membrane</keyword>
<feature type="transmembrane region" description="Helical" evidence="6">
    <location>
        <begin position="130"/>
        <end position="151"/>
    </location>
</feature>
<evidence type="ECO:0000256" key="3">
    <source>
        <dbReference type="ARBA" id="ARBA00022989"/>
    </source>
</evidence>
<feature type="compositionally biased region" description="Basic and acidic residues" evidence="5">
    <location>
        <begin position="609"/>
        <end position="620"/>
    </location>
</feature>
<dbReference type="InterPro" id="IPR036259">
    <property type="entry name" value="MFS_trans_sf"/>
</dbReference>
<feature type="transmembrane region" description="Helical" evidence="6">
    <location>
        <begin position="44"/>
        <end position="66"/>
    </location>
</feature>
<feature type="non-terminal residue" evidence="8">
    <location>
        <position position="1"/>
    </location>
</feature>
<feature type="compositionally biased region" description="Basic and acidic residues" evidence="5">
    <location>
        <begin position="438"/>
        <end position="448"/>
    </location>
</feature>
<feature type="transmembrane region" description="Helical" evidence="6">
    <location>
        <begin position="98"/>
        <end position="118"/>
    </location>
</feature>
<gene>
    <name evidence="8" type="ORF">OSB1V03_LOCUS5906</name>
</gene>
<dbReference type="PANTHER" id="PTHR43826:SF3">
    <property type="entry name" value="GLUCOSE-6-PHOSPHATE EXCHANGER SLC37A4"/>
    <property type="match status" value="1"/>
</dbReference>
<dbReference type="EMBL" id="OC857657">
    <property type="protein sequence ID" value="CAD7625472.1"/>
    <property type="molecule type" value="Genomic_DNA"/>
</dbReference>
<keyword evidence="3 6" id="KW-1133">Transmembrane helix</keyword>
<feature type="transmembrane region" description="Helical" evidence="6">
    <location>
        <begin position="219"/>
        <end position="237"/>
    </location>
</feature>
<dbReference type="InterPro" id="IPR011701">
    <property type="entry name" value="MFS"/>
</dbReference>
<evidence type="ECO:0000256" key="2">
    <source>
        <dbReference type="ARBA" id="ARBA00022692"/>
    </source>
</evidence>
<reference evidence="8" key="1">
    <citation type="submission" date="2020-11" db="EMBL/GenBank/DDBJ databases">
        <authorList>
            <person name="Tran Van P."/>
        </authorList>
    </citation>
    <scope>NUCLEOTIDE SEQUENCE</scope>
</reference>
<feature type="transmembrane region" description="Helical" evidence="6">
    <location>
        <begin position="389"/>
        <end position="410"/>
    </location>
</feature>
<feature type="transmembrane region" description="Helical" evidence="6">
    <location>
        <begin position="257"/>
        <end position="277"/>
    </location>
</feature>
<evidence type="ECO:0000256" key="6">
    <source>
        <dbReference type="SAM" id="Phobius"/>
    </source>
</evidence>
<evidence type="ECO:0000256" key="5">
    <source>
        <dbReference type="SAM" id="MobiDB-lite"/>
    </source>
</evidence>
<feature type="region of interest" description="Disordered" evidence="5">
    <location>
        <begin position="438"/>
        <end position="458"/>
    </location>
</feature>
<evidence type="ECO:0000256" key="4">
    <source>
        <dbReference type="ARBA" id="ARBA00023136"/>
    </source>
</evidence>
<dbReference type="EMBL" id="CAJPIZ010003082">
    <property type="protein sequence ID" value="CAG2105902.1"/>
    <property type="molecule type" value="Genomic_DNA"/>
</dbReference>
<organism evidence="8">
    <name type="scientific">Medioppia subpectinata</name>
    <dbReference type="NCBI Taxonomy" id="1979941"/>
    <lineage>
        <taxon>Eukaryota</taxon>
        <taxon>Metazoa</taxon>
        <taxon>Ecdysozoa</taxon>
        <taxon>Arthropoda</taxon>
        <taxon>Chelicerata</taxon>
        <taxon>Arachnida</taxon>
        <taxon>Acari</taxon>
        <taxon>Acariformes</taxon>
        <taxon>Sarcoptiformes</taxon>
        <taxon>Oribatida</taxon>
        <taxon>Brachypylina</taxon>
        <taxon>Oppioidea</taxon>
        <taxon>Oppiidae</taxon>
        <taxon>Medioppia</taxon>
    </lineage>
</organism>
<dbReference type="InterPro" id="IPR038602">
    <property type="entry name" value="Mite_allergen_7_sf"/>
</dbReference>
<dbReference type="OrthoDB" id="6503241at2759"/>
<dbReference type="Pfam" id="PF07690">
    <property type="entry name" value="MFS_1"/>
    <property type="match status" value="1"/>
</dbReference>
<feature type="transmembrane region" description="Helical" evidence="6">
    <location>
        <begin position="362"/>
        <end position="383"/>
    </location>
</feature>
<dbReference type="PROSITE" id="PS50850">
    <property type="entry name" value="MFS"/>
    <property type="match status" value="1"/>
</dbReference>
<sequence>MFKLNTFHTLLVVFLAFFSVFFNRKCVSLVFTQLINEGLSLQSAGTISSAQGVSLAATTFGAGILSDRVPARTLLVAAFAICSITTLLLSTVQVNASLFSALWFANGVGQGLALPPMIGLTRLHSKPAQFATNWALVLLSVNVASIVNPFVSTWMAGAYGWRQYIAFAGVQTLMVGAVCYIFLDGNRPTSADNKSKGTKTTNTKPVGASVWQQILSSPLTMLTIAISFMEGVGRFGIMDWLPMYMDKQLGFDPYRTSMFISVASVGGIFGKVLAGKLSDTLVGRAQPSNTDPLWRPRARLLVSVVMFAVNAVGLHALCFGTYESSSTLWLVITALLIGVAISGNVVNISVMGTELGPKELAGTYSAIVTLAGLVGGVFAGLPLSTIAEYYSWNAAFIVIEMLCVTGFIMISHLDAKNSSPDGTDEYQGYDGGVAKDKDVKVKGHDKSPTDGAVEPSDVDLAKDYKKVSIGGNKDFNSRNTGYGYAPDNKGNDEYGKDQETYGNPVKPGDEKQPGADKKPHGQKPGYEESYDDGFNVPDTGKEHQKQPGSLPDTPVAGDKYPEDKYTVTENKDKYPGNDGYSPVKHGEKYPEIDTKDKYPDNNGYGQPKPGDKHPSIDTKNKYPGNDGYGHVKPDDKYPGVGDSGKGQGEYPSGGADYDFGGAVGGNDKGVVVGGGDKGVNEVGGGYDKHEKHVVIGNHVVDTLIDLIKRDYRVDFEKVALSEVGPIKHGRWGSVTLHDGWVTGLTNMKRAGPVLINDEFGGKKLIVTDLVLHDVYADYKVNAKLFHRISIKNRAIKLWVRKAVLNVRLLADSQTRQLVVQDVVLKHKEGFGVKSGRLVWPFNKLTDSIVKSQEQVVMGIVQHEVKKYMGKVVHVVKFDEVL</sequence>
<dbReference type="GO" id="GO:0035435">
    <property type="term" value="P:phosphate ion transmembrane transport"/>
    <property type="evidence" value="ECO:0007669"/>
    <property type="project" value="TreeGrafter"/>
</dbReference>
<dbReference type="SUPFAM" id="SSF103473">
    <property type="entry name" value="MFS general substrate transporter"/>
    <property type="match status" value="1"/>
</dbReference>
<dbReference type="InterPro" id="IPR020846">
    <property type="entry name" value="MFS_dom"/>
</dbReference>
<keyword evidence="9" id="KW-1185">Reference proteome</keyword>
<evidence type="ECO:0000313" key="8">
    <source>
        <dbReference type="EMBL" id="CAD7625472.1"/>
    </source>
</evidence>
<feature type="transmembrane region" description="Helical" evidence="6">
    <location>
        <begin position="163"/>
        <end position="183"/>
    </location>
</feature>
<comment type="subcellular location">
    <subcellularLocation>
        <location evidence="1">Endomembrane system</location>
        <topology evidence="1">Multi-pass membrane protein</topology>
    </subcellularLocation>
</comment>
<feature type="transmembrane region" description="Helical" evidence="6">
    <location>
        <begin position="73"/>
        <end position="92"/>
    </location>
</feature>
<feature type="compositionally biased region" description="Basic and acidic residues" evidence="5">
    <location>
        <begin position="584"/>
        <end position="599"/>
    </location>
</feature>
<accession>A0A7R9PYH6</accession>
<keyword evidence="2 6" id="KW-0812">Transmembrane</keyword>
<evidence type="ECO:0000313" key="9">
    <source>
        <dbReference type="Proteomes" id="UP000759131"/>
    </source>
</evidence>
<evidence type="ECO:0000256" key="1">
    <source>
        <dbReference type="ARBA" id="ARBA00004127"/>
    </source>
</evidence>
<proteinExistence type="predicted"/>
<feature type="domain" description="Major facilitator superfamily (MFS) profile" evidence="7">
    <location>
        <begin position="9"/>
        <end position="418"/>
    </location>
</feature>
<feature type="transmembrane region" description="Helical" evidence="6">
    <location>
        <begin position="328"/>
        <end position="350"/>
    </location>
</feature>
<protein>
    <recommendedName>
        <fullName evidence="7">Major facilitator superfamily (MFS) profile domain-containing protein</fullName>
    </recommendedName>
</protein>
<feature type="compositionally biased region" description="Basic and acidic residues" evidence="5">
    <location>
        <begin position="559"/>
        <end position="575"/>
    </location>
</feature>
<name>A0A7R9PYH6_9ACAR</name>